<feature type="domain" description="Tetrapyrrole biosynthesis uroporphyrinogen III synthase" evidence="1">
    <location>
        <begin position="54"/>
        <end position="223"/>
    </location>
</feature>
<evidence type="ECO:0000313" key="2">
    <source>
        <dbReference type="EMBL" id="MBF5026889.1"/>
    </source>
</evidence>
<dbReference type="Pfam" id="PF02602">
    <property type="entry name" value="HEM4"/>
    <property type="match status" value="1"/>
</dbReference>
<protein>
    <submittedName>
        <fullName evidence="2">Uroporphyrinogen-III synthase</fullName>
    </submittedName>
</protein>
<proteinExistence type="predicted"/>
<dbReference type="InterPro" id="IPR039793">
    <property type="entry name" value="UROS/Hem4"/>
</dbReference>
<comment type="caution">
    <text evidence="2">The sequence shown here is derived from an EMBL/GenBank/DDBJ whole genome shotgun (WGS) entry which is preliminary data.</text>
</comment>
<dbReference type="Gene3D" id="3.40.50.10090">
    <property type="match status" value="2"/>
</dbReference>
<evidence type="ECO:0000313" key="3">
    <source>
        <dbReference type="Proteomes" id="UP000694480"/>
    </source>
</evidence>
<dbReference type="PANTHER" id="PTHR12390:SF0">
    <property type="entry name" value="UROPORPHYRINOGEN-III SYNTHASE"/>
    <property type="match status" value="1"/>
</dbReference>
<dbReference type="SUPFAM" id="SSF69618">
    <property type="entry name" value="HemD-like"/>
    <property type="match status" value="1"/>
</dbReference>
<name>A0A931EB66_9FLAO</name>
<sequence>MDTAGLPNLLFTKRSIDKKIISRYLDTLSTYDFVDVIKIKQDPVQAFPLHDYSLIFTSVNGVEAFFANGFKPNERFTDRNYNRIYCVGQKTKNALRKFGYGTYKTMRNAQQLREFITVESPSERFLHFCGNISLDVLTAGHVLQNIYYKKIVVYHTELLYPHYTSGFDAVVFFSPSGARSFLKNNSVSSKRVYAIGETTGKELLRLGISNGIWSPENSTEDLLGIIAKDLEANPIKRL</sequence>
<dbReference type="RefSeq" id="WP_194738814.1">
    <property type="nucleotide sequence ID" value="NZ_JADKYY010000003.1"/>
</dbReference>
<reference evidence="2" key="1">
    <citation type="submission" date="2020-11" db="EMBL/GenBank/DDBJ databases">
        <title>Genome seq and assembly of Planobacterium sp.</title>
        <authorList>
            <person name="Chhetri G."/>
        </authorList>
    </citation>
    <scope>NUCLEOTIDE SEQUENCE</scope>
    <source>
        <strain evidence="2">GCR5</strain>
    </source>
</reference>
<dbReference type="GO" id="GO:0005829">
    <property type="term" value="C:cytosol"/>
    <property type="evidence" value="ECO:0007669"/>
    <property type="project" value="TreeGrafter"/>
</dbReference>
<dbReference type="InterPro" id="IPR003754">
    <property type="entry name" value="4pyrrol_synth_uPrphyn_synth"/>
</dbReference>
<dbReference type="EMBL" id="JADKYY010000003">
    <property type="protein sequence ID" value="MBF5026889.1"/>
    <property type="molecule type" value="Genomic_DNA"/>
</dbReference>
<dbReference type="InterPro" id="IPR036108">
    <property type="entry name" value="4pyrrol_syn_uPrphyn_synt_sf"/>
</dbReference>
<evidence type="ECO:0000259" key="1">
    <source>
        <dbReference type="Pfam" id="PF02602"/>
    </source>
</evidence>
<dbReference type="GO" id="GO:0006780">
    <property type="term" value="P:uroporphyrinogen III biosynthetic process"/>
    <property type="evidence" value="ECO:0007669"/>
    <property type="project" value="InterPro"/>
</dbReference>
<dbReference type="PANTHER" id="PTHR12390">
    <property type="entry name" value="UROPORPHYRINOGEN III SYNTHASE"/>
    <property type="match status" value="1"/>
</dbReference>
<dbReference type="Proteomes" id="UP000694480">
    <property type="component" value="Unassembled WGS sequence"/>
</dbReference>
<organism evidence="2 3">
    <name type="scientific">Planobacterium oryzisoli</name>
    <dbReference type="NCBI Taxonomy" id="2771435"/>
    <lineage>
        <taxon>Bacteria</taxon>
        <taxon>Pseudomonadati</taxon>
        <taxon>Bacteroidota</taxon>
        <taxon>Flavobacteriia</taxon>
        <taxon>Flavobacteriales</taxon>
        <taxon>Weeksellaceae</taxon>
        <taxon>Chryseobacterium group</taxon>
        <taxon>Chryseobacterium</taxon>
    </lineage>
</organism>
<dbReference type="CDD" id="cd06578">
    <property type="entry name" value="HemD"/>
    <property type="match status" value="1"/>
</dbReference>
<keyword evidence="3" id="KW-1185">Reference proteome</keyword>
<dbReference type="GO" id="GO:0004852">
    <property type="term" value="F:uroporphyrinogen-III synthase activity"/>
    <property type="evidence" value="ECO:0007669"/>
    <property type="project" value="InterPro"/>
</dbReference>
<accession>A0A931EB66</accession>
<dbReference type="AlphaFoldDB" id="A0A931EB66"/>
<gene>
    <name evidence="2" type="ORF">IC612_03650</name>
</gene>